<organism evidence="1">
    <name type="scientific">Ophidiomyces ophidiicola</name>
    <dbReference type="NCBI Taxonomy" id="1387563"/>
    <lineage>
        <taxon>Eukaryota</taxon>
        <taxon>Fungi</taxon>
        <taxon>Dikarya</taxon>
        <taxon>Ascomycota</taxon>
        <taxon>Pezizomycotina</taxon>
        <taxon>Eurotiomycetes</taxon>
        <taxon>Eurotiomycetidae</taxon>
        <taxon>Onygenales</taxon>
        <taxon>Onygenaceae</taxon>
        <taxon>Ophidiomyces</taxon>
    </lineage>
</organism>
<proteinExistence type="predicted"/>
<protein>
    <submittedName>
        <fullName evidence="1">Uncharacterized protein</fullName>
    </submittedName>
</protein>
<name>A0ACB8UWQ5_9EURO</name>
<reference evidence="1" key="1">
    <citation type="journal article" date="2022" name="bioRxiv">
        <title>Population genetic analysis of Ophidiomyces ophidiicola, the causative agent of snake fungal disease, indicates recent introductions to the USA.</title>
        <authorList>
            <person name="Ladner J.T."/>
            <person name="Palmer J.M."/>
            <person name="Ettinger C.L."/>
            <person name="Stajich J.E."/>
            <person name="Farrell T.M."/>
            <person name="Glorioso B.M."/>
            <person name="Lawson B."/>
            <person name="Price S.J."/>
            <person name="Stengle A.G."/>
            <person name="Grear D.A."/>
            <person name="Lorch J.M."/>
        </authorList>
    </citation>
    <scope>NUCLEOTIDE SEQUENCE</scope>
    <source>
        <strain evidence="1">NWHC 24266-5</strain>
    </source>
</reference>
<gene>
    <name evidence="1" type="ORF">LOY88_003358</name>
</gene>
<evidence type="ECO:0000313" key="1">
    <source>
        <dbReference type="EMBL" id="KAI2386975.1"/>
    </source>
</evidence>
<sequence length="482" mass="53448">MDTISRTKPSQRQSVAVVGTGMAGLVVAYLLRQDKHVGFDVQVYEAQDQLSLDSASITVPAKHGALTTRVDQPMRAFDRGFYPNLTAMYDFLDVRYHTERFLFSFARLPQQGSKDSQCSVEPKPYFIHSSNNHRIPPVQPQACGFWTWAWETAYLALCLTWLTICLSFVSPHESTSVGGKLKNCESFGQYLRRIFIPAYFTERYLLPGLASISTCTHAEMLNFPAKDVIDYKQRSLNSPHVRVSGGVSEVQKKLCQGLSVQFGCRVTSIIPAGSGVKVSWESSSSESLSNVPKQKYFDHVVLAVPPNAVGSIFTPLKSELSHIPTATVESIIHTHLPAASQQSSNAIYQMDLTPDPPNWIHFRSSQNLTETIHEDPTSSVIVTNFPSTPIDPSKVISRTYFTRTLRTPQSREIVNRIFSCKSQPLHAAVSDEKGLNALGKFVNGDGNVWLVGSWCWDGMVLLEGCVVSAMRVAQALGIEVPW</sequence>
<dbReference type="EMBL" id="JALBCA010000043">
    <property type="protein sequence ID" value="KAI2386975.1"/>
    <property type="molecule type" value="Genomic_DNA"/>
</dbReference>
<accession>A0ACB8UWQ5</accession>
<comment type="caution">
    <text evidence="1">The sequence shown here is derived from an EMBL/GenBank/DDBJ whole genome shotgun (WGS) entry which is preliminary data.</text>
</comment>